<evidence type="ECO:0000313" key="1">
    <source>
        <dbReference type="EMBL" id="WMV55885.1"/>
    </source>
</evidence>
<dbReference type="EMBL" id="CP133622">
    <property type="protein sequence ID" value="WMV55885.1"/>
    <property type="molecule type" value="Genomic_DNA"/>
</dbReference>
<reference evidence="1" key="1">
    <citation type="submission" date="2023-08" db="EMBL/GenBank/DDBJ databases">
        <title>A de novo genome assembly of Solanum verrucosum Schlechtendal, a Mexican diploid species geographically isolated from the other diploid A-genome species in potato relatives.</title>
        <authorList>
            <person name="Hosaka K."/>
        </authorList>
    </citation>
    <scope>NUCLEOTIDE SEQUENCE</scope>
    <source>
        <tissue evidence="1">Young leaves</tissue>
    </source>
</reference>
<evidence type="ECO:0000313" key="2">
    <source>
        <dbReference type="Proteomes" id="UP001234989"/>
    </source>
</evidence>
<sequence length="109" mass="12626">MFKSREGVYLPSVMNGSISDRRLRQATATTAGRDSQFIYDVRNTLLSPRKACCETKVFPECSQVYTPERSRRQDYLSCHSTCFGNYSNLHDCQGDLQYVSWHWQEAIKC</sequence>
<organism evidence="1 2">
    <name type="scientific">Solanum verrucosum</name>
    <dbReference type="NCBI Taxonomy" id="315347"/>
    <lineage>
        <taxon>Eukaryota</taxon>
        <taxon>Viridiplantae</taxon>
        <taxon>Streptophyta</taxon>
        <taxon>Embryophyta</taxon>
        <taxon>Tracheophyta</taxon>
        <taxon>Spermatophyta</taxon>
        <taxon>Magnoliopsida</taxon>
        <taxon>eudicotyledons</taxon>
        <taxon>Gunneridae</taxon>
        <taxon>Pentapetalae</taxon>
        <taxon>asterids</taxon>
        <taxon>lamiids</taxon>
        <taxon>Solanales</taxon>
        <taxon>Solanaceae</taxon>
        <taxon>Solanoideae</taxon>
        <taxon>Solaneae</taxon>
        <taxon>Solanum</taxon>
    </lineage>
</organism>
<name>A0AAF0UZX7_SOLVR</name>
<proteinExistence type="predicted"/>
<dbReference type="AlphaFoldDB" id="A0AAF0UZX7"/>
<protein>
    <submittedName>
        <fullName evidence="1">Uncharacterized protein</fullName>
    </submittedName>
</protein>
<gene>
    <name evidence="1" type="ORF">MTR67_049270</name>
</gene>
<accession>A0AAF0UZX7</accession>
<keyword evidence="2" id="KW-1185">Reference proteome</keyword>
<dbReference type="Proteomes" id="UP001234989">
    <property type="component" value="Chromosome 11"/>
</dbReference>